<dbReference type="EMBL" id="NOIG01000008">
    <property type="protein sequence ID" value="OYD49953.1"/>
    <property type="molecule type" value="Genomic_DNA"/>
</dbReference>
<reference evidence="1 2" key="1">
    <citation type="submission" date="2017-07" db="EMBL/GenBank/DDBJ databases">
        <title>Acidovorax KNDSW TSA 6 genome sequence and assembly.</title>
        <authorList>
            <person name="Mayilraj S."/>
        </authorList>
    </citation>
    <scope>NUCLEOTIDE SEQUENCE [LARGE SCALE GENOMIC DNA]</scope>
    <source>
        <strain evidence="1 2">KNDSW-TSA6</strain>
    </source>
</reference>
<dbReference type="Proteomes" id="UP000215441">
    <property type="component" value="Unassembled WGS sequence"/>
</dbReference>
<dbReference type="OrthoDB" id="8808477at2"/>
<sequence length="166" mass="18035">MPTDVAETTQSVSKLKQACDAAYALYPNSCSHAVWHVIKQYLPNQAWMSANALVEHMRGQAHWKIVPAGQVGRLAREGALVVGGKSEATNGHVIVVYPGPDTTAGGYSYTRDGRAETLRTRGSYAPAMSTSLGSWPGAKSRGDKTIWDPWANDAKFAQVTFWQLVQ</sequence>
<accession>A0A235EMH8</accession>
<dbReference type="RefSeq" id="WP_094290108.1">
    <property type="nucleotide sequence ID" value="NZ_JAMXHW010000017.1"/>
</dbReference>
<dbReference type="Gene3D" id="3.90.1720.10">
    <property type="entry name" value="endopeptidase domain like (from Nostoc punctiforme)"/>
    <property type="match status" value="1"/>
</dbReference>
<keyword evidence="2" id="KW-1185">Reference proteome</keyword>
<organism evidence="1 2">
    <name type="scientific">Acidovorax kalamii</name>
    <dbReference type="NCBI Taxonomy" id="2004485"/>
    <lineage>
        <taxon>Bacteria</taxon>
        <taxon>Pseudomonadati</taxon>
        <taxon>Pseudomonadota</taxon>
        <taxon>Betaproteobacteria</taxon>
        <taxon>Burkholderiales</taxon>
        <taxon>Comamonadaceae</taxon>
        <taxon>Acidovorax</taxon>
    </lineage>
</organism>
<dbReference type="AlphaFoldDB" id="A0A235EMH8"/>
<name>A0A235EMH8_9BURK</name>
<proteinExistence type="predicted"/>
<evidence type="ECO:0000313" key="1">
    <source>
        <dbReference type="EMBL" id="OYD49953.1"/>
    </source>
</evidence>
<comment type="caution">
    <text evidence="1">The sequence shown here is derived from an EMBL/GenBank/DDBJ whole genome shotgun (WGS) entry which is preliminary data.</text>
</comment>
<protein>
    <recommendedName>
        <fullName evidence="3">Peptidase C39-like domain-containing protein</fullName>
    </recommendedName>
</protein>
<evidence type="ECO:0008006" key="3">
    <source>
        <dbReference type="Google" id="ProtNLM"/>
    </source>
</evidence>
<evidence type="ECO:0000313" key="2">
    <source>
        <dbReference type="Proteomes" id="UP000215441"/>
    </source>
</evidence>
<gene>
    <name evidence="1" type="ORF">CBY09_13500</name>
</gene>